<reference evidence="2 3" key="1">
    <citation type="submission" date="2020-08" db="EMBL/GenBank/DDBJ databases">
        <title>Genome sequence of Sphingomonas daechungensis KACC 18115T.</title>
        <authorList>
            <person name="Hyun D.-W."/>
            <person name="Bae J.-W."/>
        </authorList>
    </citation>
    <scope>NUCLEOTIDE SEQUENCE [LARGE SCALE GENOMIC DNA]</scope>
    <source>
        <strain evidence="2 3">KACC 18115</strain>
    </source>
</reference>
<evidence type="ECO:0000313" key="2">
    <source>
        <dbReference type="EMBL" id="QNP42326.1"/>
    </source>
</evidence>
<dbReference type="Pfam" id="PF03729">
    <property type="entry name" value="DUF308"/>
    <property type="match status" value="1"/>
</dbReference>
<dbReference type="EMBL" id="CP060780">
    <property type="protein sequence ID" value="QNP42326.1"/>
    <property type="molecule type" value="Genomic_DNA"/>
</dbReference>
<feature type="transmembrane region" description="Helical" evidence="1">
    <location>
        <begin position="102"/>
        <end position="123"/>
    </location>
</feature>
<evidence type="ECO:0000313" key="3">
    <source>
        <dbReference type="Proteomes" id="UP000516134"/>
    </source>
</evidence>
<feature type="transmembrane region" description="Helical" evidence="1">
    <location>
        <begin position="69"/>
        <end position="90"/>
    </location>
</feature>
<feature type="transmembrane region" description="Helical" evidence="1">
    <location>
        <begin position="44"/>
        <end position="63"/>
    </location>
</feature>
<keyword evidence="1" id="KW-1133">Transmembrane helix</keyword>
<organism evidence="2 3">
    <name type="scientific">Sphingomonas daechungensis</name>
    <dbReference type="NCBI Taxonomy" id="1176646"/>
    <lineage>
        <taxon>Bacteria</taxon>
        <taxon>Pseudomonadati</taxon>
        <taxon>Pseudomonadota</taxon>
        <taxon>Alphaproteobacteria</taxon>
        <taxon>Sphingomonadales</taxon>
        <taxon>Sphingomonadaceae</taxon>
        <taxon>Sphingomonas</taxon>
    </lineage>
</organism>
<accession>A0ABX6SXJ9</accession>
<feature type="transmembrane region" description="Helical" evidence="1">
    <location>
        <begin position="12"/>
        <end position="32"/>
    </location>
</feature>
<keyword evidence="1" id="KW-0472">Membrane</keyword>
<name>A0ABX6SXJ9_9SPHN</name>
<protein>
    <submittedName>
        <fullName evidence="2">DUF308 domain-containing protein</fullName>
    </submittedName>
</protein>
<dbReference type="PANTHER" id="PTHR34989">
    <property type="entry name" value="PROTEIN HDED"/>
    <property type="match status" value="1"/>
</dbReference>
<sequence length="178" mass="19491">MGLIGLGMTYRLTTIAIFWIGVLAFIAGVGQLLDAFHHKGWGGLMWHVIIGLLYLAIGLALTLMPVKSAYWLTMLIGVGFALAGLMRLLIMFQFRGYRGLQLLLLVSGLIGLGMAAYVFRILALPEGEALSTAVANPDWARQWGWIIGLFIALELIMEGISQILIATTGRSFRQVRLA</sequence>
<keyword evidence="1" id="KW-0812">Transmembrane</keyword>
<dbReference type="Proteomes" id="UP000516134">
    <property type="component" value="Chromosome"/>
</dbReference>
<dbReference type="InterPro" id="IPR052712">
    <property type="entry name" value="Acid_resist_chaperone_HdeD"/>
</dbReference>
<feature type="transmembrane region" description="Helical" evidence="1">
    <location>
        <begin position="143"/>
        <end position="166"/>
    </location>
</feature>
<gene>
    <name evidence="2" type="ORF">H9L15_08215</name>
</gene>
<dbReference type="InterPro" id="IPR005325">
    <property type="entry name" value="DUF308_memb"/>
</dbReference>
<proteinExistence type="predicted"/>
<dbReference type="PANTHER" id="PTHR34989:SF1">
    <property type="entry name" value="PROTEIN HDED"/>
    <property type="match status" value="1"/>
</dbReference>
<keyword evidence="3" id="KW-1185">Reference proteome</keyword>
<evidence type="ECO:0000256" key="1">
    <source>
        <dbReference type="SAM" id="Phobius"/>
    </source>
</evidence>